<feature type="region of interest" description="Disordered" evidence="6">
    <location>
        <begin position="344"/>
        <end position="381"/>
    </location>
</feature>
<gene>
    <name evidence="9" type="ORF">OG515_25610</name>
</gene>
<dbReference type="RefSeq" id="WP_329401720.1">
    <property type="nucleotide sequence ID" value="NZ_CP109019.1"/>
</dbReference>
<accession>A0ABZ1XRH1</accession>
<protein>
    <submittedName>
        <fullName evidence="9">NlpC/P60 family protein</fullName>
    </submittedName>
</protein>
<keyword evidence="2" id="KW-0645">Protease</keyword>
<feature type="domain" description="NlpC/P60" evidence="8">
    <location>
        <begin position="228"/>
        <end position="352"/>
    </location>
</feature>
<dbReference type="PANTHER" id="PTHR47359">
    <property type="entry name" value="PEPTIDOGLYCAN DL-ENDOPEPTIDASE CWLO"/>
    <property type="match status" value="1"/>
</dbReference>
<feature type="coiled-coil region" evidence="5">
    <location>
        <begin position="37"/>
        <end position="71"/>
    </location>
</feature>
<organism evidence="9 10">
    <name type="scientific">Streptomyces melanogenes</name>
    <dbReference type="NCBI Taxonomy" id="67326"/>
    <lineage>
        <taxon>Bacteria</taxon>
        <taxon>Bacillati</taxon>
        <taxon>Actinomycetota</taxon>
        <taxon>Actinomycetes</taxon>
        <taxon>Kitasatosporales</taxon>
        <taxon>Streptomycetaceae</taxon>
        <taxon>Streptomyces</taxon>
    </lineage>
</organism>
<reference evidence="9" key="1">
    <citation type="submission" date="2022-10" db="EMBL/GenBank/DDBJ databases">
        <title>The complete genomes of actinobacterial strains from the NBC collection.</title>
        <authorList>
            <person name="Joergensen T.S."/>
            <person name="Alvarez Arevalo M."/>
            <person name="Sterndorff E.B."/>
            <person name="Faurdal D."/>
            <person name="Vuksanovic O."/>
            <person name="Mourched A.-S."/>
            <person name="Charusanti P."/>
            <person name="Shaw S."/>
            <person name="Blin K."/>
            <person name="Weber T."/>
        </authorList>
    </citation>
    <scope>NUCLEOTIDE SEQUENCE</scope>
    <source>
        <strain evidence="9">NBC_00668</strain>
    </source>
</reference>
<evidence type="ECO:0000259" key="8">
    <source>
        <dbReference type="PROSITE" id="PS51935"/>
    </source>
</evidence>
<comment type="similarity">
    <text evidence="1">Belongs to the peptidase C40 family.</text>
</comment>
<evidence type="ECO:0000256" key="7">
    <source>
        <dbReference type="SAM" id="SignalP"/>
    </source>
</evidence>
<feature type="signal peptide" evidence="7">
    <location>
        <begin position="1"/>
        <end position="28"/>
    </location>
</feature>
<evidence type="ECO:0000256" key="1">
    <source>
        <dbReference type="ARBA" id="ARBA00007074"/>
    </source>
</evidence>
<evidence type="ECO:0000256" key="5">
    <source>
        <dbReference type="SAM" id="Coils"/>
    </source>
</evidence>
<evidence type="ECO:0000313" key="10">
    <source>
        <dbReference type="Proteomes" id="UP001432060"/>
    </source>
</evidence>
<dbReference type="InterPro" id="IPR051794">
    <property type="entry name" value="PG_Endopeptidase_C40"/>
</dbReference>
<evidence type="ECO:0000256" key="4">
    <source>
        <dbReference type="ARBA" id="ARBA00022807"/>
    </source>
</evidence>
<sequence length="381" mass="40567">MSDRFLRTVCTAAAVAAALVSAVPTAQAAPTPPESSVSGLLAQLQTLYRQAEEASEAYNAAEEQLKRRTADEKKVAAGLTKARVALARSREAAGRLAREQYQGRSELSTYMQLLLARDPQGALDQGHLIRRAGDERRVSLARLAAMEKRADGLARAARKALDEQALLAARQRRARDEVRTRLKDVEGLLASLSEDQLAELARLERDGTAKAQRDLLATGALGGVRAPSEEGEQALRYAVGQLGKPYVWGAEGPGSYDCSGLTSQAWAHAGRAIPRTSQEQWASLRRVPLRSLRPGDLVVYYPGATHVALYLGDGLVVQAPRPGTRVKISPIASNPLLGAVRPDPGAGAVRAYRPPKLPVGVGTASGSDSDEGYGSDAPPED</sequence>
<feature type="coiled-coil region" evidence="5">
    <location>
        <begin position="143"/>
        <end position="195"/>
    </location>
</feature>
<feature type="chain" id="PRO_5046488771" evidence="7">
    <location>
        <begin position="29"/>
        <end position="381"/>
    </location>
</feature>
<dbReference type="Pfam" id="PF00877">
    <property type="entry name" value="NLPC_P60"/>
    <property type="match status" value="1"/>
</dbReference>
<keyword evidence="10" id="KW-1185">Reference proteome</keyword>
<evidence type="ECO:0000256" key="3">
    <source>
        <dbReference type="ARBA" id="ARBA00022801"/>
    </source>
</evidence>
<proteinExistence type="inferred from homology"/>
<evidence type="ECO:0000313" key="9">
    <source>
        <dbReference type="EMBL" id="WUT85328.1"/>
    </source>
</evidence>
<name>A0ABZ1XRH1_9ACTN</name>
<dbReference type="Gene3D" id="3.90.1720.10">
    <property type="entry name" value="endopeptidase domain like (from Nostoc punctiforme)"/>
    <property type="match status" value="1"/>
</dbReference>
<feature type="compositionally biased region" description="Acidic residues" evidence="6">
    <location>
        <begin position="368"/>
        <end position="381"/>
    </location>
</feature>
<dbReference type="PANTHER" id="PTHR47359:SF3">
    <property type="entry name" value="NLP_P60 DOMAIN-CONTAINING PROTEIN-RELATED"/>
    <property type="match status" value="1"/>
</dbReference>
<dbReference type="Proteomes" id="UP001432060">
    <property type="component" value="Chromosome"/>
</dbReference>
<dbReference type="EMBL" id="CP109019">
    <property type="protein sequence ID" value="WUT85328.1"/>
    <property type="molecule type" value="Genomic_DNA"/>
</dbReference>
<dbReference type="PROSITE" id="PS51935">
    <property type="entry name" value="NLPC_P60"/>
    <property type="match status" value="1"/>
</dbReference>
<dbReference type="InterPro" id="IPR000064">
    <property type="entry name" value="NLP_P60_dom"/>
</dbReference>
<dbReference type="InterPro" id="IPR038765">
    <property type="entry name" value="Papain-like_cys_pep_sf"/>
</dbReference>
<keyword evidence="5" id="KW-0175">Coiled coil</keyword>
<evidence type="ECO:0000256" key="6">
    <source>
        <dbReference type="SAM" id="MobiDB-lite"/>
    </source>
</evidence>
<keyword evidence="3" id="KW-0378">Hydrolase</keyword>
<keyword evidence="7" id="KW-0732">Signal</keyword>
<dbReference type="SUPFAM" id="SSF54001">
    <property type="entry name" value="Cysteine proteinases"/>
    <property type="match status" value="1"/>
</dbReference>
<keyword evidence="4" id="KW-0788">Thiol protease</keyword>
<evidence type="ECO:0000256" key="2">
    <source>
        <dbReference type="ARBA" id="ARBA00022670"/>
    </source>
</evidence>